<reference evidence="1 2" key="1">
    <citation type="submission" date="2015-04" db="EMBL/GenBank/DDBJ databases">
        <title>Draft genome of the roundworm Trichinella nativa.</title>
        <authorList>
            <person name="Mitreva M."/>
        </authorList>
    </citation>
    <scope>NUCLEOTIDE SEQUENCE [LARGE SCALE GENOMIC DNA]</scope>
    <source>
        <strain evidence="1 2">ISS45</strain>
    </source>
</reference>
<gene>
    <name evidence="1" type="ORF">D917_06264</name>
</gene>
<proteinExistence type="predicted"/>
<protein>
    <submittedName>
        <fullName evidence="1">Uncharacterized protein</fullName>
    </submittedName>
</protein>
<dbReference type="AlphaFoldDB" id="A0A1Y3EYZ2"/>
<sequence>MCALVTTERQKYENEPFQQKRVAHVKHYSLRQTGKHHKCDAWLHINNSRLLSLSNNLNMNFSDTKRLKALINVF</sequence>
<accession>A0A1Y3EYZ2</accession>
<dbReference type="EMBL" id="LVZM01002947">
    <property type="protein sequence ID" value="OUC48288.1"/>
    <property type="molecule type" value="Genomic_DNA"/>
</dbReference>
<name>A0A1Y3EYZ2_9BILA</name>
<organism evidence="1 2">
    <name type="scientific">Trichinella nativa</name>
    <dbReference type="NCBI Taxonomy" id="6335"/>
    <lineage>
        <taxon>Eukaryota</taxon>
        <taxon>Metazoa</taxon>
        <taxon>Ecdysozoa</taxon>
        <taxon>Nematoda</taxon>
        <taxon>Enoplea</taxon>
        <taxon>Dorylaimia</taxon>
        <taxon>Trichinellida</taxon>
        <taxon>Trichinellidae</taxon>
        <taxon>Trichinella</taxon>
    </lineage>
</organism>
<comment type="caution">
    <text evidence="1">The sequence shown here is derived from an EMBL/GenBank/DDBJ whole genome shotgun (WGS) entry which is preliminary data.</text>
</comment>
<evidence type="ECO:0000313" key="1">
    <source>
        <dbReference type="EMBL" id="OUC48288.1"/>
    </source>
</evidence>
<dbReference type="Proteomes" id="UP000243006">
    <property type="component" value="Unassembled WGS sequence"/>
</dbReference>
<evidence type="ECO:0000313" key="2">
    <source>
        <dbReference type="Proteomes" id="UP000243006"/>
    </source>
</evidence>